<organism evidence="1 2">
    <name type="scientific">Rangifer tarandus platyrhynchus</name>
    <name type="common">Svalbard reindeer</name>
    <dbReference type="NCBI Taxonomy" id="3082113"/>
    <lineage>
        <taxon>Eukaryota</taxon>
        <taxon>Metazoa</taxon>
        <taxon>Chordata</taxon>
        <taxon>Craniata</taxon>
        <taxon>Vertebrata</taxon>
        <taxon>Euteleostomi</taxon>
        <taxon>Mammalia</taxon>
        <taxon>Eutheria</taxon>
        <taxon>Laurasiatheria</taxon>
        <taxon>Artiodactyla</taxon>
        <taxon>Ruminantia</taxon>
        <taxon>Pecora</taxon>
        <taxon>Cervidae</taxon>
        <taxon>Odocoileinae</taxon>
        <taxon>Rangifer</taxon>
    </lineage>
</organism>
<dbReference type="EMBL" id="OX459968">
    <property type="protein sequence ID" value="CAI9171971.1"/>
    <property type="molecule type" value="Genomic_DNA"/>
</dbReference>
<reference evidence="1" key="1">
    <citation type="submission" date="2023-04" db="EMBL/GenBank/DDBJ databases">
        <authorList>
            <consortium name="ELIXIR-Norway"/>
        </authorList>
    </citation>
    <scope>NUCLEOTIDE SEQUENCE [LARGE SCALE GENOMIC DNA]</scope>
</reference>
<name>A0ABN8ZG44_RANTA</name>
<evidence type="ECO:0000313" key="1">
    <source>
        <dbReference type="EMBL" id="CAI9171971.1"/>
    </source>
</evidence>
<gene>
    <name evidence="1" type="ORF">MRATA1EN1_LOCUS20933</name>
</gene>
<accession>A0ABN8ZG44</accession>
<evidence type="ECO:0000313" key="2">
    <source>
        <dbReference type="Proteomes" id="UP001176941"/>
    </source>
</evidence>
<protein>
    <submittedName>
        <fullName evidence="1">Uncharacterized protein</fullName>
    </submittedName>
</protein>
<keyword evidence="2" id="KW-1185">Reference proteome</keyword>
<sequence length="79" mass="8431">MRLRRTGVCPQLTLRLQPLDREKSRAQEKHWQRDLLVCGGSILASASGKVKGAGLRSATLGRCGGRKPCVGCGLTPGES</sequence>
<proteinExistence type="predicted"/>
<dbReference type="Proteomes" id="UP001176941">
    <property type="component" value="Chromosome 32"/>
</dbReference>